<dbReference type="AlphaFoldDB" id="A0A0A9EU06"/>
<feature type="transmembrane region" description="Helical" evidence="1">
    <location>
        <begin position="29"/>
        <end position="48"/>
    </location>
</feature>
<reference evidence="2" key="2">
    <citation type="journal article" date="2015" name="Data Brief">
        <title>Shoot transcriptome of the giant reed, Arundo donax.</title>
        <authorList>
            <person name="Barrero R.A."/>
            <person name="Guerrero F.D."/>
            <person name="Moolhuijzen P."/>
            <person name="Goolsby J.A."/>
            <person name="Tidwell J."/>
            <person name="Bellgard S.E."/>
            <person name="Bellgard M.I."/>
        </authorList>
    </citation>
    <scope>NUCLEOTIDE SEQUENCE</scope>
    <source>
        <tissue evidence="2">Shoot tissue taken approximately 20 cm above the soil surface</tissue>
    </source>
</reference>
<keyword evidence="1" id="KW-1133">Transmembrane helix</keyword>
<accession>A0A0A9EU06</accession>
<protein>
    <submittedName>
        <fullName evidence="2">Uncharacterized protein</fullName>
    </submittedName>
</protein>
<keyword evidence="1" id="KW-0472">Membrane</keyword>
<reference evidence="2" key="1">
    <citation type="submission" date="2014-09" db="EMBL/GenBank/DDBJ databases">
        <authorList>
            <person name="Magalhaes I.L.F."/>
            <person name="Oliveira U."/>
            <person name="Santos F.R."/>
            <person name="Vidigal T.H.D.A."/>
            <person name="Brescovit A.D."/>
            <person name="Santos A.J."/>
        </authorList>
    </citation>
    <scope>NUCLEOTIDE SEQUENCE</scope>
    <source>
        <tissue evidence="2">Shoot tissue taken approximately 20 cm above the soil surface</tissue>
    </source>
</reference>
<keyword evidence="1" id="KW-0812">Transmembrane</keyword>
<evidence type="ECO:0000313" key="2">
    <source>
        <dbReference type="EMBL" id="JAD99502.1"/>
    </source>
</evidence>
<name>A0A0A9EU06_ARUDO</name>
<dbReference type="EMBL" id="GBRH01198393">
    <property type="protein sequence ID" value="JAD99502.1"/>
    <property type="molecule type" value="Transcribed_RNA"/>
</dbReference>
<evidence type="ECO:0000256" key="1">
    <source>
        <dbReference type="SAM" id="Phobius"/>
    </source>
</evidence>
<proteinExistence type="predicted"/>
<organism evidence="2">
    <name type="scientific">Arundo donax</name>
    <name type="common">Giant reed</name>
    <name type="synonym">Donax arundinaceus</name>
    <dbReference type="NCBI Taxonomy" id="35708"/>
    <lineage>
        <taxon>Eukaryota</taxon>
        <taxon>Viridiplantae</taxon>
        <taxon>Streptophyta</taxon>
        <taxon>Embryophyta</taxon>
        <taxon>Tracheophyta</taxon>
        <taxon>Spermatophyta</taxon>
        <taxon>Magnoliopsida</taxon>
        <taxon>Liliopsida</taxon>
        <taxon>Poales</taxon>
        <taxon>Poaceae</taxon>
        <taxon>PACMAD clade</taxon>
        <taxon>Arundinoideae</taxon>
        <taxon>Arundineae</taxon>
        <taxon>Arundo</taxon>
    </lineage>
</organism>
<sequence length="78" mass="9205">MVKELGLASARGRYYLLLVIRVFSAPSQWVLLFSSFFVFLTYVILASTRTSNEARRIKHNIEPNQRDFKRVERCYMVT</sequence>